<sequence>MHIDSLDPTNFRISTYNLRYDSMPDNITVSQSISALGNPLVQETFLGLSGEQPWSTRRLRVSEHLLSEGTIISGFQEALVRQVTDLAELFGDDWGWIGVGRDDGVEAGEFSPLFYKKSAVKLLSNDTFWLSLTPFEPSKYPGAGSFRLCTVANFSLTTGAKTKFTVLNTHLDDQSDMQRQVGASLILTRARYEAVRSRGPVFVTGDFNSPSTGNSSGAYNIITGAIPPVAINATFAAKYNVGNQLPDFKMLDLRGQAPRQSVSNNFATYTGFNGPADTSVWQRIDFIFGGSNLGWYAYKVGSSLSDDGTLASDHRPVFVDVAI</sequence>
<evidence type="ECO:0000259" key="1">
    <source>
        <dbReference type="Pfam" id="PF03372"/>
    </source>
</evidence>
<dbReference type="RefSeq" id="XP_060327920.1">
    <property type="nucleotide sequence ID" value="XM_060467794.1"/>
</dbReference>
<dbReference type="CDD" id="cd09083">
    <property type="entry name" value="EEP-1"/>
    <property type="match status" value="1"/>
</dbReference>
<dbReference type="Proteomes" id="UP001175211">
    <property type="component" value="Unassembled WGS sequence"/>
</dbReference>
<dbReference type="InterPro" id="IPR036691">
    <property type="entry name" value="Endo/exonu/phosph_ase_sf"/>
</dbReference>
<dbReference type="GO" id="GO:0004519">
    <property type="term" value="F:endonuclease activity"/>
    <property type="evidence" value="ECO:0007669"/>
    <property type="project" value="UniProtKB-KW"/>
</dbReference>
<reference evidence="2" key="1">
    <citation type="submission" date="2023-06" db="EMBL/GenBank/DDBJ databases">
        <authorList>
            <consortium name="Lawrence Berkeley National Laboratory"/>
            <person name="Ahrendt S."/>
            <person name="Sahu N."/>
            <person name="Indic B."/>
            <person name="Wong-Bajracharya J."/>
            <person name="Merenyi Z."/>
            <person name="Ke H.-M."/>
            <person name="Monk M."/>
            <person name="Kocsube S."/>
            <person name="Drula E."/>
            <person name="Lipzen A."/>
            <person name="Balint B."/>
            <person name="Henrissat B."/>
            <person name="Andreopoulos B."/>
            <person name="Martin F.M."/>
            <person name="Harder C.B."/>
            <person name="Rigling D."/>
            <person name="Ford K.L."/>
            <person name="Foster G.D."/>
            <person name="Pangilinan J."/>
            <person name="Papanicolaou A."/>
            <person name="Barry K."/>
            <person name="LaButti K."/>
            <person name="Viragh M."/>
            <person name="Koriabine M."/>
            <person name="Yan M."/>
            <person name="Riley R."/>
            <person name="Champramary S."/>
            <person name="Plett K.L."/>
            <person name="Tsai I.J."/>
            <person name="Slot J."/>
            <person name="Sipos G."/>
            <person name="Plett J."/>
            <person name="Nagy L.G."/>
            <person name="Grigoriev I.V."/>
        </authorList>
    </citation>
    <scope>NUCLEOTIDE SEQUENCE</scope>
    <source>
        <strain evidence="2">CCBAS 213</strain>
    </source>
</reference>
<dbReference type="AlphaFoldDB" id="A0AA39MYZ7"/>
<dbReference type="InterPro" id="IPR005135">
    <property type="entry name" value="Endo/exonuclease/phosphatase"/>
</dbReference>
<dbReference type="EMBL" id="JAUEPS010000031">
    <property type="protein sequence ID" value="KAK0452086.1"/>
    <property type="molecule type" value="Genomic_DNA"/>
</dbReference>
<keyword evidence="3" id="KW-1185">Reference proteome</keyword>
<gene>
    <name evidence="2" type="ORF">EV420DRAFT_1273935</name>
</gene>
<dbReference type="SUPFAM" id="SSF56219">
    <property type="entry name" value="DNase I-like"/>
    <property type="match status" value="1"/>
</dbReference>
<dbReference type="GeneID" id="85351342"/>
<feature type="domain" description="Endonuclease/exonuclease/phosphatase" evidence="1">
    <location>
        <begin position="52"/>
        <end position="293"/>
    </location>
</feature>
<comment type="caution">
    <text evidence="2">The sequence shown here is derived from an EMBL/GenBank/DDBJ whole genome shotgun (WGS) entry which is preliminary data.</text>
</comment>
<evidence type="ECO:0000313" key="3">
    <source>
        <dbReference type="Proteomes" id="UP001175211"/>
    </source>
</evidence>
<proteinExistence type="predicted"/>
<name>A0AA39MYZ7_ARMTA</name>
<protein>
    <submittedName>
        <fullName evidence="2">Endonuclease/exonuclease/phosphatase</fullName>
    </submittedName>
</protein>
<accession>A0AA39MYZ7</accession>
<dbReference type="Pfam" id="PF03372">
    <property type="entry name" value="Exo_endo_phos"/>
    <property type="match status" value="1"/>
</dbReference>
<dbReference type="Gene3D" id="3.60.10.10">
    <property type="entry name" value="Endonuclease/exonuclease/phosphatase"/>
    <property type="match status" value="1"/>
</dbReference>
<keyword evidence="2" id="KW-0540">Nuclease</keyword>
<keyword evidence="2" id="KW-0255">Endonuclease</keyword>
<keyword evidence="2" id="KW-0378">Hydrolase</keyword>
<evidence type="ECO:0000313" key="2">
    <source>
        <dbReference type="EMBL" id="KAK0452086.1"/>
    </source>
</evidence>
<organism evidence="2 3">
    <name type="scientific">Armillaria tabescens</name>
    <name type="common">Ringless honey mushroom</name>
    <name type="synonym">Agaricus tabescens</name>
    <dbReference type="NCBI Taxonomy" id="1929756"/>
    <lineage>
        <taxon>Eukaryota</taxon>
        <taxon>Fungi</taxon>
        <taxon>Dikarya</taxon>
        <taxon>Basidiomycota</taxon>
        <taxon>Agaricomycotina</taxon>
        <taxon>Agaricomycetes</taxon>
        <taxon>Agaricomycetidae</taxon>
        <taxon>Agaricales</taxon>
        <taxon>Marasmiineae</taxon>
        <taxon>Physalacriaceae</taxon>
        <taxon>Desarmillaria</taxon>
    </lineage>
</organism>